<keyword evidence="8 9" id="KW-0472">Membrane</keyword>
<dbReference type="InterPro" id="IPR013525">
    <property type="entry name" value="ABC2_TM"/>
</dbReference>
<dbReference type="EMBL" id="CP045835">
    <property type="protein sequence ID" value="QGG53818.1"/>
    <property type="molecule type" value="Genomic_DNA"/>
</dbReference>
<gene>
    <name evidence="11" type="ORF">GDS87_03110</name>
</gene>
<name>A0ABX6DJM2_9BACI</name>
<protein>
    <recommendedName>
        <fullName evidence="9">Transport permease protein</fullName>
    </recommendedName>
</protein>
<feature type="transmembrane region" description="Helical" evidence="9">
    <location>
        <begin position="170"/>
        <end position="189"/>
    </location>
</feature>
<sequence>MFIEVREIFNYRHMLISMVQRELRSRYKGSFLGFLWTFVNPLLQLAVYSIVFPYILRVDQENYPMFLFVALLPWIFFTSSIQNATTSVLGSANLVTKIYFPRIILPLSSVCTNLMNYIYSLVIVIPALLITGVDLTINLLWFPLILLIEFLFALGLALAFSALHVKFRDAAHIIGIVIFCWFYITPIVFPMTIFPETMQQYIMLNPMVAIIEAFRDIFLFGQQPNFSALIYSALVSLATLIIGFFVFKNFEKTFAEDL</sequence>
<feature type="transmembrane region" description="Helical" evidence="9">
    <location>
        <begin position="103"/>
        <end position="129"/>
    </location>
</feature>
<evidence type="ECO:0000256" key="5">
    <source>
        <dbReference type="ARBA" id="ARBA00022519"/>
    </source>
</evidence>
<dbReference type="PIRSF" id="PIRSF006648">
    <property type="entry name" value="DrrB"/>
    <property type="match status" value="1"/>
</dbReference>
<dbReference type="PANTHER" id="PTHR30413:SF8">
    <property type="entry name" value="TRANSPORT PERMEASE PROTEIN"/>
    <property type="match status" value="1"/>
</dbReference>
<dbReference type="Pfam" id="PF01061">
    <property type="entry name" value="ABC2_membrane"/>
    <property type="match status" value="1"/>
</dbReference>
<organism evidence="11 12">
    <name type="scientific">Lysinibacillus pakistanensis</name>
    <dbReference type="NCBI Taxonomy" id="759811"/>
    <lineage>
        <taxon>Bacteria</taxon>
        <taxon>Bacillati</taxon>
        <taxon>Bacillota</taxon>
        <taxon>Bacilli</taxon>
        <taxon>Bacillales</taxon>
        <taxon>Bacillaceae</taxon>
        <taxon>Lysinibacillus</taxon>
    </lineage>
</organism>
<comment type="subcellular location">
    <subcellularLocation>
        <location evidence="1">Cell inner membrane</location>
        <topology evidence="1">Multi-pass membrane protein</topology>
    </subcellularLocation>
    <subcellularLocation>
        <location evidence="9">Cell membrane</location>
        <topology evidence="9">Multi-pass membrane protein</topology>
    </subcellularLocation>
</comment>
<feature type="transmembrane region" description="Helical" evidence="9">
    <location>
        <begin position="31"/>
        <end position="56"/>
    </location>
</feature>
<evidence type="ECO:0000259" key="10">
    <source>
        <dbReference type="PROSITE" id="PS51012"/>
    </source>
</evidence>
<dbReference type="PROSITE" id="PS51012">
    <property type="entry name" value="ABC_TM2"/>
    <property type="match status" value="1"/>
</dbReference>
<dbReference type="PANTHER" id="PTHR30413">
    <property type="entry name" value="INNER MEMBRANE TRANSPORT PERMEASE"/>
    <property type="match status" value="1"/>
</dbReference>
<evidence type="ECO:0000256" key="6">
    <source>
        <dbReference type="ARBA" id="ARBA00022692"/>
    </source>
</evidence>
<feature type="transmembrane region" description="Helical" evidence="9">
    <location>
        <begin position="141"/>
        <end position="163"/>
    </location>
</feature>
<dbReference type="Proteomes" id="UP000373269">
    <property type="component" value="Chromosome"/>
</dbReference>
<dbReference type="InterPro" id="IPR047817">
    <property type="entry name" value="ABC2_TM_bact-type"/>
</dbReference>
<evidence type="ECO:0000313" key="11">
    <source>
        <dbReference type="EMBL" id="QGG53818.1"/>
    </source>
</evidence>
<evidence type="ECO:0000256" key="1">
    <source>
        <dbReference type="ARBA" id="ARBA00004429"/>
    </source>
</evidence>
<evidence type="ECO:0000256" key="4">
    <source>
        <dbReference type="ARBA" id="ARBA00022475"/>
    </source>
</evidence>
<reference evidence="11 12" key="1">
    <citation type="submission" date="2019-11" db="EMBL/GenBank/DDBJ databases">
        <title>Whole Genome Sequencing and Comparative Genomic Analyses of Lysinibacillus pakistanensis LZH-9, a Halotolerant Strain with Excellent COD Removal Capability.</title>
        <authorList>
            <person name="Zhou H."/>
        </authorList>
    </citation>
    <scope>NUCLEOTIDE SEQUENCE [LARGE SCALE GENOMIC DNA]</scope>
    <source>
        <strain evidence="11 12">LZH-9</strain>
    </source>
</reference>
<dbReference type="PRINTS" id="PR00164">
    <property type="entry name" value="ABC2TRNSPORT"/>
</dbReference>
<feature type="transmembrane region" description="Helical" evidence="9">
    <location>
        <begin position="228"/>
        <end position="247"/>
    </location>
</feature>
<keyword evidence="4 9" id="KW-1003">Cell membrane</keyword>
<proteinExistence type="inferred from homology"/>
<evidence type="ECO:0000256" key="9">
    <source>
        <dbReference type="RuleBase" id="RU361157"/>
    </source>
</evidence>
<keyword evidence="12" id="KW-1185">Reference proteome</keyword>
<keyword evidence="5" id="KW-0997">Cell inner membrane</keyword>
<comment type="similarity">
    <text evidence="2 9">Belongs to the ABC-2 integral membrane protein family.</text>
</comment>
<evidence type="ECO:0000256" key="3">
    <source>
        <dbReference type="ARBA" id="ARBA00022448"/>
    </source>
</evidence>
<feature type="transmembrane region" description="Helical" evidence="9">
    <location>
        <begin position="62"/>
        <end position="82"/>
    </location>
</feature>
<dbReference type="InterPro" id="IPR000412">
    <property type="entry name" value="ABC_2_transport"/>
</dbReference>
<evidence type="ECO:0000313" key="12">
    <source>
        <dbReference type="Proteomes" id="UP000373269"/>
    </source>
</evidence>
<keyword evidence="7 9" id="KW-1133">Transmembrane helix</keyword>
<feature type="domain" description="ABC transmembrane type-2" evidence="10">
    <location>
        <begin position="32"/>
        <end position="250"/>
    </location>
</feature>
<evidence type="ECO:0000256" key="8">
    <source>
        <dbReference type="ARBA" id="ARBA00023136"/>
    </source>
</evidence>
<evidence type="ECO:0000256" key="2">
    <source>
        <dbReference type="ARBA" id="ARBA00007783"/>
    </source>
</evidence>
<keyword evidence="3 9" id="KW-0813">Transport</keyword>
<evidence type="ECO:0000256" key="7">
    <source>
        <dbReference type="ARBA" id="ARBA00022989"/>
    </source>
</evidence>
<keyword evidence="6 9" id="KW-0812">Transmembrane</keyword>
<accession>A0ABX6DJM2</accession>